<dbReference type="Pfam" id="PF00924">
    <property type="entry name" value="MS_channel_2nd"/>
    <property type="match status" value="1"/>
</dbReference>
<feature type="transmembrane region" description="Helical" evidence="7">
    <location>
        <begin position="184"/>
        <end position="206"/>
    </location>
</feature>
<dbReference type="InterPro" id="IPR011066">
    <property type="entry name" value="MscS_channel_C_sf"/>
</dbReference>
<evidence type="ECO:0000256" key="2">
    <source>
        <dbReference type="ARBA" id="ARBA00008017"/>
    </source>
</evidence>
<feature type="transmembrane region" description="Helical" evidence="7">
    <location>
        <begin position="71"/>
        <end position="92"/>
    </location>
</feature>
<feature type="transmembrane region" description="Helical" evidence="7">
    <location>
        <begin position="23"/>
        <end position="44"/>
    </location>
</feature>
<keyword evidence="5 7" id="KW-1133">Transmembrane helix</keyword>
<evidence type="ECO:0000256" key="5">
    <source>
        <dbReference type="ARBA" id="ARBA00022989"/>
    </source>
</evidence>
<evidence type="ECO:0000256" key="1">
    <source>
        <dbReference type="ARBA" id="ARBA00004651"/>
    </source>
</evidence>
<gene>
    <name evidence="10" type="ORF">GJ697_04980</name>
</gene>
<protein>
    <submittedName>
        <fullName evidence="10">Mechanosensitive ion channel</fullName>
    </submittedName>
</protein>
<sequence length="449" mass="49200">MSQQQPLLNLIEDLTGDLHEPSLLWQLAAIIISVILGFGLARLLRKRFGRQRHEERQGGVLGFGVESFGRVMAPLAVIGLLALSRVILAQYHYTHVNWIKVAMPIFGSLAVIRFTFYLLRRVFARNGRTISPGMLAFEKIFQLLVWLAFVLYITGLWDDVFFFMDHTTLPIGKYRVSLADILQASASVAVLLMLALWAGAALEEWLMKMPGMHTNLRVVLSRTARAVLILVAVLMSLSLVGIDLTVLSVFGGALGVGLGLGLQKIASNYVSGFVILLDRSLTIGDMITVDKYSGKVTQINTRYTVLQGLDGMESIVPNEMLVSGAVQNSSLSSSLVNISTKVSVAYDTDVDFVIQLLTDAAATVERVLKDKPPSTTLTSFGADGLDLTVSFWINDPQNGRSGVTSDVNRAIWRALKENNISVPFPQREMRILGPVPAPLAEQESTTVPK</sequence>
<dbReference type="GO" id="GO:0008381">
    <property type="term" value="F:mechanosensitive monoatomic ion channel activity"/>
    <property type="evidence" value="ECO:0007669"/>
    <property type="project" value="UniProtKB-ARBA"/>
</dbReference>
<dbReference type="EMBL" id="WKJM01000003">
    <property type="protein sequence ID" value="MRX07185.1"/>
    <property type="molecule type" value="Genomic_DNA"/>
</dbReference>
<keyword evidence="4 7" id="KW-0812">Transmembrane</keyword>
<feature type="domain" description="Mechanosensitive ion channel MscS C-terminal" evidence="9">
    <location>
        <begin position="339"/>
        <end position="421"/>
    </location>
</feature>
<evidence type="ECO:0000256" key="7">
    <source>
        <dbReference type="SAM" id="Phobius"/>
    </source>
</evidence>
<feature type="transmembrane region" description="Helical" evidence="7">
    <location>
        <begin position="227"/>
        <end position="250"/>
    </location>
</feature>
<dbReference type="AlphaFoldDB" id="A0A6L5QBU5"/>
<keyword evidence="6 7" id="KW-0472">Membrane</keyword>
<dbReference type="PANTHER" id="PTHR30347">
    <property type="entry name" value="POTASSIUM CHANNEL RELATED"/>
    <property type="match status" value="1"/>
</dbReference>
<evidence type="ECO:0000259" key="8">
    <source>
        <dbReference type="Pfam" id="PF00924"/>
    </source>
</evidence>
<keyword evidence="3" id="KW-1003">Cell membrane</keyword>
<evidence type="ECO:0000313" key="10">
    <source>
        <dbReference type="EMBL" id="MRX07185.1"/>
    </source>
</evidence>
<evidence type="ECO:0000259" key="9">
    <source>
        <dbReference type="Pfam" id="PF21082"/>
    </source>
</evidence>
<dbReference type="Gene3D" id="1.10.287.1260">
    <property type="match status" value="1"/>
</dbReference>
<dbReference type="InterPro" id="IPR023408">
    <property type="entry name" value="MscS_beta-dom_sf"/>
</dbReference>
<comment type="caution">
    <text evidence="10">The sequence shown here is derived from an EMBL/GenBank/DDBJ whole genome shotgun (WGS) entry which is preliminary data.</text>
</comment>
<dbReference type="InterPro" id="IPR010920">
    <property type="entry name" value="LSM_dom_sf"/>
</dbReference>
<dbReference type="SUPFAM" id="SSF50182">
    <property type="entry name" value="Sm-like ribonucleoproteins"/>
    <property type="match status" value="1"/>
</dbReference>
<evidence type="ECO:0000256" key="6">
    <source>
        <dbReference type="ARBA" id="ARBA00023136"/>
    </source>
</evidence>
<dbReference type="GO" id="GO:0005886">
    <property type="term" value="C:plasma membrane"/>
    <property type="evidence" value="ECO:0007669"/>
    <property type="project" value="UniProtKB-SubCell"/>
</dbReference>
<dbReference type="InterPro" id="IPR049278">
    <property type="entry name" value="MS_channel_C"/>
</dbReference>
<comment type="similarity">
    <text evidence="2">Belongs to the MscS (TC 1.A.23) family.</text>
</comment>
<dbReference type="InterPro" id="IPR011014">
    <property type="entry name" value="MscS_channel_TM-2"/>
</dbReference>
<feature type="domain" description="Mechanosensitive ion channel MscS" evidence="8">
    <location>
        <begin position="265"/>
        <end position="330"/>
    </location>
</feature>
<evidence type="ECO:0000313" key="11">
    <source>
        <dbReference type="Proteomes" id="UP000481037"/>
    </source>
</evidence>
<organism evidence="10 11">
    <name type="scientific">Duganella alba</name>
    <dbReference type="NCBI Taxonomy" id="2666081"/>
    <lineage>
        <taxon>Bacteria</taxon>
        <taxon>Pseudomonadati</taxon>
        <taxon>Pseudomonadota</taxon>
        <taxon>Betaproteobacteria</taxon>
        <taxon>Burkholderiales</taxon>
        <taxon>Oxalobacteraceae</taxon>
        <taxon>Telluria group</taxon>
        <taxon>Duganella</taxon>
    </lineage>
</organism>
<dbReference type="InterPro" id="IPR006685">
    <property type="entry name" value="MscS_channel_2nd"/>
</dbReference>
<dbReference type="RefSeq" id="WP_154362067.1">
    <property type="nucleotide sequence ID" value="NZ_WKJM01000003.1"/>
</dbReference>
<dbReference type="Gene3D" id="3.30.70.100">
    <property type="match status" value="1"/>
</dbReference>
<dbReference type="SUPFAM" id="SSF82861">
    <property type="entry name" value="Mechanosensitive channel protein MscS (YggB), transmembrane region"/>
    <property type="match status" value="1"/>
</dbReference>
<dbReference type="InterPro" id="IPR052702">
    <property type="entry name" value="MscS-like_channel"/>
</dbReference>
<feature type="transmembrane region" description="Helical" evidence="7">
    <location>
        <begin position="140"/>
        <end position="164"/>
    </location>
</feature>
<dbReference type="Proteomes" id="UP000481037">
    <property type="component" value="Unassembled WGS sequence"/>
</dbReference>
<proteinExistence type="inferred from homology"/>
<keyword evidence="11" id="KW-1185">Reference proteome</keyword>
<name>A0A6L5QBU5_9BURK</name>
<reference evidence="10 11" key="1">
    <citation type="submission" date="2019-11" db="EMBL/GenBank/DDBJ databases">
        <title>Novel species isolated from a subtropical stream in China.</title>
        <authorList>
            <person name="Lu H."/>
        </authorList>
    </citation>
    <scope>NUCLEOTIDE SEQUENCE [LARGE SCALE GENOMIC DNA]</scope>
    <source>
        <strain evidence="10 11">FT25W</strain>
    </source>
</reference>
<evidence type="ECO:0000256" key="3">
    <source>
        <dbReference type="ARBA" id="ARBA00022475"/>
    </source>
</evidence>
<accession>A0A6L5QBU5</accession>
<comment type="subcellular location">
    <subcellularLocation>
        <location evidence="1">Cell membrane</location>
        <topology evidence="1">Multi-pass membrane protein</topology>
    </subcellularLocation>
</comment>
<evidence type="ECO:0000256" key="4">
    <source>
        <dbReference type="ARBA" id="ARBA00022692"/>
    </source>
</evidence>
<feature type="transmembrane region" description="Helical" evidence="7">
    <location>
        <begin position="98"/>
        <end position="119"/>
    </location>
</feature>
<dbReference type="PANTHER" id="PTHR30347:SF1">
    <property type="entry name" value="MECHANOSENSITIVE CHANNEL MSCK"/>
    <property type="match status" value="1"/>
</dbReference>
<dbReference type="SUPFAM" id="SSF82689">
    <property type="entry name" value="Mechanosensitive channel protein MscS (YggB), C-terminal domain"/>
    <property type="match status" value="1"/>
</dbReference>
<dbReference type="Pfam" id="PF21082">
    <property type="entry name" value="MS_channel_3rd"/>
    <property type="match status" value="1"/>
</dbReference>
<dbReference type="Gene3D" id="2.30.30.60">
    <property type="match status" value="1"/>
</dbReference>